<proteinExistence type="predicted"/>
<comment type="caution">
    <text evidence="1">The sequence shown here is derived from an EMBL/GenBank/DDBJ whole genome shotgun (WGS) entry which is preliminary data.</text>
</comment>
<gene>
    <name evidence="1" type="ORF">NDU88_009523</name>
</gene>
<dbReference type="EMBL" id="JANPWB010000011">
    <property type="protein sequence ID" value="KAJ1131184.1"/>
    <property type="molecule type" value="Genomic_DNA"/>
</dbReference>
<sequence>MTAISCSVSIPCRCSEPGREPLALRFQTCGIPRVAAPFLSLGRVPRSKTTVSAVRSRVRQASRCFVAPFAYVNFPLMREVGARLLLVPLLCKGRRPRRTSTTGGARPRAGPGALLLPCLGGGVWSQCRRTFTSAVGPEPRSVSVSAVCARPCFVRPHGALVCWRRSQLMARDGAHPGRGLQTPAHLCTGRLSLQWAAAALSLKPALFLKVLGWEVGACLVKNWRHRRQDN</sequence>
<keyword evidence="2" id="KW-1185">Reference proteome</keyword>
<evidence type="ECO:0000313" key="2">
    <source>
        <dbReference type="Proteomes" id="UP001066276"/>
    </source>
</evidence>
<evidence type="ECO:0000313" key="1">
    <source>
        <dbReference type="EMBL" id="KAJ1131184.1"/>
    </source>
</evidence>
<dbReference type="Proteomes" id="UP001066276">
    <property type="component" value="Chromosome 7"/>
</dbReference>
<organism evidence="1 2">
    <name type="scientific">Pleurodeles waltl</name>
    <name type="common">Iberian ribbed newt</name>
    <dbReference type="NCBI Taxonomy" id="8319"/>
    <lineage>
        <taxon>Eukaryota</taxon>
        <taxon>Metazoa</taxon>
        <taxon>Chordata</taxon>
        <taxon>Craniata</taxon>
        <taxon>Vertebrata</taxon>
        <taxon>Euteleostomi</taxon>
        <taxon>Amphibia</taxon>
        <taxon>Batrachia</taxon>
        <taxon>Caudata</taxon>
        <taxon>Salamandroidea</taxon>
        <taxon>Salamandridae</taxon>
        <taxon>Pleurodelinae</taxon>
        <taxon>Pleurodeles</taxon>
    </lineage>
</organism>
<accession>A0AAV7PVG1</accession>
<reference evidence="1" key="1">
    <citation type="journal article" date="2022" name="bioRxiv">
        <title>Sequencing and chromosome-scale assembly of the giantPleurodeles waltlgenome.</title>
        <authorList>
            <person name="Brown T."/>
            <person name="Elewa A."/>
            <person name="Iarovenko S."/>
            <person name="Subramanian E."/>
            <person name="Araus A.J."/>
            <person name="Petzold A."/>
            <person name="Susuki M."/>
            <person name="Suzuki K.-i.T."/>
            <person name="Hayashi T."/>
            <person name="Toyoda A."/>
            <person name="Oliveira C."/>
            <person name="Osipova E."/>
            <person name="Leigh N.D."/>
            <person name="Simon A."/>
            <person name="Yun M.H."/>
        </authorList>
    </citation>
    <scope>NUCLEOTIDE SEQUENCE</scope>
    <source>
        <strain evidence="1">20211129_DDA</strain>
        <tissue evidence="1">Liver</tissue>
    </source>
</reference>
<protein>
    <submittedName>
        <fullName evidence="1">Uncharacterized protein</fullName>
    </submittedName>
</protein>
<dbReference type="AlphaFoldDB" id="A0AAV7PVG1"/>
<name>A0AAV7PVG1_PLEWA</name>